<gene>
    <name evidence="1" type="ORF">NM688_g5487</name>
</gene>
<protein>
    <submittedName>
        <fullName evidence="1">Uncharacterized protein</fullName>
    </submittedName>
</protein>
<dbReference type="EMBL" id="JANHOG010001015">
    <property type="protein sequence ID" value="KAJ3546706.1"/>
    <property type="molecule type" value="Genomic_DNA"/>
</dbReference>
<reference evidence="1" key="1">
    <citation type="submission" date="2022-07" db="EMBL/GenBank/DDBJ databases">
        <title>Genome Sequence of Phlebia brevispora.</title>
        <authorList>
            <person name="Buettner E."/>
        </authorList>
    </citation>
    <scope>NUCLEOTIDE SEQUENCE</scope>
    <source>
        <strain evidence="1">MPL23</strain>
    </source>
</reference>
<evidence type="ECO:0000313" key="1">
    <source>
        <dbReference type="EMBL" id="KAJ3546706.1"/>
    </source>
</evidence>
<organism evidence="1 2">
    <name type="scientific">Phlebia brevispora</name>
    <dbReference type="NCBI Taxonomy" id="194682"/>
    <lineage>
        <taxon>Eukaryota</taxon>
        <taxon>Fungi</taxon>
        <taxon>Dikarya</taxon>
        <taxon>Basidiomycota</taxon>
        <taxon>Agaricomycotina</taxon>
        <taxon>Agaricomycetes</taxon>
        <taxon>Polyporales</taxon>
        <taxon>Meruliaceae</taxon>
        <taxon>Phlebia</taxon>
    </lineage>
</organism>
<comment type="caution">
    <text evidence="1">The sequence shown here is derived from an EMBL/GenBank/DDBJ whole genome shotgun (WGS) entry which is preliminary data.</text>
</comment>
<sequence length="237" mass="26279">MKVFSGSTIAEELEDFKLQNAAGKLSNHPPLPSEHASGSRLSRGIHIPLYVSVPMDSATRPLTRHPSLYLKDGDVAITAQHSDGSLHVYRIDKAFLSRFSPVFADMFAMPNPSTVETYDGAPVVHLTDRAEDVEAFLAALYDPSKLILPPRHPDNPVLARPLLTLSKKYDIRHIYDIVKQQLARDWPCTFEEYEVYYATASAITEHHELSGRVKGKPLDDVLPEPASAIPRVATAVQ</sequence>
<accession>A0ACC1SUP0</accession>
<proteinExistence type="predicted"/>
<name>A0ACC1SUP0_9APHY</name>
<dbReference type="Proteomes" id="UP001148662">
    <property type="component" value="Unassembled WGS sequence"/>
</dbReference>
<keyword evidence="2" id="KW-1185">Reference proteome</keyword>
<evidence type="ECO:0000313" key="2">
    <source>
        <dbReference type="Proteomes" id="UP001148662"/>
    </source>
</evidence>